<keyword evidence="5 9" id="KW-0547">Nucleotide-binding</keyword>
<feature type="binding site" evidence="9">
    <location>
        <position position="92"/>
    </location>
    <ligand>
        <name>substrate</name>
    </ligand>
</feature>
<feature type="binding site" evidence="9">
    <location>
        <begin position="332"/>
        <end position="336"/>
    </location>
    <ligand>
        <name>ATP</name>
        <dbReference type="ChEBI" id="CHEBI:30616"/>
    </ligand>
</feature>
<dbReference type="Pfam" id="PF00871">
    <property type="entry name" value="Acetate_kinase"/>
    <property type="match status" value="1"/>
</dbReference>
<proteinExistence type="inferred from homology"/>
<dbReference type="HAMAP" id="MF_00020">
    <property type="entry name" value="Acetate_kinase"/>
    <property type="match status" value="1"/>
</dbReference>
<keyword evidence="8 9" id="KW-0460">Magnesium</keyword>
<comment type="function">
    <text evidence="9">Catalyzes the formation of acetyl phosphate from acetate and ATP. Can also catalyze the reverse reaction.</text>
</comment>
<feature type="binding site" evidence="9">
    <location>
        <position position="18"/>
    </location>
    <ligand>
        <name>ATP</name>
        <dbReference type="ChEBI" id="CHEBI:30616"/>
    </ligand>
</feature>
<dbReference type="Proteomes" id="UP001321520">
    <property type="component" value="Chromosome"/>
</dbReference>
<keyword evidence="3 9" id="KW-0808">Transferase</keyword>
<dbReference type="PROSITE" id="PS01076">
    <property type="entry name" value="ACETATE_KINASE_2"/>
    <property type="match status" value="1"/>
</dbReference>
<name>A0ABY9E719_9GAMM</name>
<feature type="binding site" evidence="9">
    <location>
        <begin position="284"/>
        <end position="286"/>
    </location>
    <ligand>
        <name>ATP</name>
        <dbReference type="ChEBI" id="CHEBI:30616"/>
    </ligand>
</feature>
<keyword evidence="7 9" id="KW-0067">ATP-binding</keyword>
<protein>
    <recommendedName>
        <fullName evidence="9">Acetate kinase</fullName>
        <ecNumber evidence="9">2.7.2.1</ecNumber>
    </recommendedName>
    <alternativeName>
        <fullName evidence="9">Acetokinase</fullName>
    </alternativeName>
</protein>
<evidence type="ECO:0000256" key="9">
    <source>
        <dbReference type="HAMAP-Rule" id="MF_00020"/>
    </source>
</evidence>
<evidence type="ECO:0000256" key="5">
    <source>
        <dbReference type="ARBA" id="ARBA00022741"/>
    </source>
</evidence>
<keyword evidence="12" id="KW-1185">Reference proteome</keyword>
<dbReference type="EMBL" id="CP098023">
    <property type="protein sequence ID" value="WKD48477.1"/>
    <property type="molecule type" value="Genomic_DNA"/>
</dbReference>
<dbReference type="EC" id="2.7.2.1" evidence="9"/>
<dbReference type="PANTHER" id="PTHR21060">
    <property type="entry name" value="ACETATE KINASE"/>
    <property type="match status" value="1"/>
</dbReference>
<evidence type="ECO:0000256" key="4">
    <source>
        <dbReference type="ARBA" id="ARBA00022723"/>
    </source>
</evidence>
<evidence type="ECO:0000256" key="6">
    <source>
        <dbReference type="ARBA" id="ARBA00022777"/>
    </source>
</evidence>
<dbReference type="PIRSF" id="PIRSF000722">
    <property type="entry name" value="Acetate_prop_kin"/>
    <property type="match status" value="1"/>
</dbReference>
<evidence type="ECO:0000256" key="2">
    <source>
        <dbReference type="ARBA" id="ARBA00022490"/>
    </source>
</evidence>
<dbReference type="PROSITE" id="PS01075">
    <property type="entry name" value="ACETATE_KINASE_1"/>
    <property type="match status" value="1"/>
</dbReference>
<comment type="subunit">
    <text evidence="9">Homodimer.</text>
</comment>
<comment type="similarity">
    <text evidence="1 9 10">Belongs to the acetokinase family.</text>
</comment>
<evidence type="ECO:0000256" key="1">
    <source>
        <dbReference type="ARBA" id="ARBA00008748"/>
    </source>
</evidence>
<dbReference type="PANTHER" id="PTHR21060:SF21">
    <property type="entry name" value="ACETATE KINASE"/>
    <property type="match status" value="1"/>
</dbReference>
<evidence type="ECO:0000256" key="10">
    <source>
        <dbReference type="RuleBase" id="RU003835"/>
    </source>
</evidence>
<organism evidence="11 12">
    <name type="scientific">Microbulbifer spongiae</name>
    <dbReference type="NCBI Taxonomy" id="2944933"/>
    <lineage>
        <taxon>Bacteria</taxon>
        <taxon>Pseudomonadati</taxon>
        <taxon>Pseudomonadota</taxon>
        <taxon>Gammaproteobacteria</taxon>
        <taxon>Cellvibrionales</taxon>
        <taxon>Microbulbiferaceae</taxon>
        <taxon>Microbulbifer</taxon>
    </lineage>
</organism>
<keyword evidence="4 9" id="KW-0479">Metal-binding</keyword>
<evidence type="ECO:0000256" key="7">
    <source>
        <dbReference type="ARBA" id="ARBA00022840"/>
    </source>
</evidence>
<dbReference type="InterPro" id="IPR000890">
    <property type="entry name" value="Aliphatic_acid_kin_short-chain"/>
</dbReference>
<dbReference type="NCBIfam" id="TIGR00016">
    <property type="entry name" value="ackA"/>
    <property type="match status" value="1"/>
</dbReference>
<evidence type="ECO:0000313" key="11">
    <source>
        <dbReference type="EMBL" id="WKD48477.1"/>
    </source>
</evidence>
<comment type="catalytic activity">
    <reaction evidence="9">
        <text>acetate + ATP = acetyl phosphate + ADP</text>
        <dbReference type="Rhea" id="RHEA:11352"/>
        <dbReference type="ChEBI" id="CHEBI:22191"/>
        <dbReference type="ChEBI" id="CHEBI:30089"/>
        <dbReference type="ChEBI" id="CHEBI:30616"/>
        <dbReference type="ChEBI" id="CHEBI:456216"/>
        <dbReference type="EC" id="2.7.2.1"/>
    </reaction>
</comment>
<dbReference type="CDD" id="cd24010">
    <property type="entry name" value="ASKHA_NBD_AcK_PK"/>
    <property type="match status" value="1"/>
</dbReference>
<comment type="subcellular location">
    <subcellularLocation>
        <location evidence="9">Cytoplasm</location>
    </subcellularLocation>
</comment>
<dbReference type="Gene3D" id="3.30.420.40">
    <property type="match status" value="2"/>
</dbReference>
<evidence type="ECO:0000313" key="12">
    <source>
        <dbReference type="Proteomes" id="UP001321520"/>
    </source>
</evidence>
<keyword evidence="6 9" id="KW-0418">Kinase</keyword>
<dbReference type="InterPro" id="IPR023865">
    <property type="entry name" value="Aliphatic_acid_kinase_CS"/>
</dbReference>
<feature type="binding site" evidence="9">
    <location>
        <position position="11"/>
    </location>
    <ligand>
        <name>Mg(2+)</name>
        <dbReference type="ChEBI" id="CHEBI:18420"/>
    </ligand>
</feature>
<feature type="site" description="Transition state stabilizer" evidence="9">
    <location>
        <position position="242"/>
    </location>
</feature>
<dbReference type="SUPFAM" id="SSF53067">
    <property type="entry name" value="Actin-like ATPase domain"/>
    <property type="match status" value="2"/>
</dbReference>
<feature type="binding site" evidence="9">
    <location>
        <begin position="209"/>
        <end position="213"/>
    </location>
    <ligand>
        <name>ATP</name>
        <dbReference type="ChEBI" id="CHEBI:30616"/>
    </ligand>
</feature>
<feature type="active site" description="Proton donor/acceptor" evidence="9">
    <location>
        <position position="149"/>
    </location>
</feature>
<dbReference type="InterPro" id="IPR004372">
    <property type="entry name" value="Ac/propionate_kinase"/>
</dbReference>
<evidence type="ECO:0000256" key="3">
    <source>
        <dbReference type="ARBA" id="ARBA00022679"/>
    </source>
</evidence>
<accession>A0ABY9E719</accession>
<sequence>MLEPDLVLILNCGSSSLKFAVLDPESGKEFLCGQANALGGTTAKLVWRYRAQNETQQLDRDDDYTTVIRILVDRFDRQWSELRERLLAIGHRVVHGGELFASSVLIDEEVLSAIRSCCELAPLHNPVALEGIQAALAAFPQVSQVAVFDTAFHQSMPDYAYLYALPYRLYQQHHIRRYGMHGSSHRYISERTAQLLRKPVPEINVISAHLGNGASIAAIKGGQSVDTSMGLTPLEGLVMGTRCGDLDPGLLLYLGRTLNYSLDEIEQLLNRESGMRGLSELSNDCRALEQAAEGGHTGARLALEVFCYRLAKYIAAYTIPLHQVTALVFTGGIGENSAWVRTRTTDWLNGHAYQLDPALNEKIRFGAEGRISRQNTPEVLVIPTREEWVIARDAAQLALGAA</sequence>
<evidence type="ECO:0000256" key="8">
    <source>
        <dbReference type="ARBA" id="ARBA00022842"/>
    </source>
</evidence>
<gene>
    <name evidence="9" type="primary">ackA</name>
    <name evidence="11" type="ORF">M8T91_11125</name>
</gene>
<dbReference type="PRINTS" id="PR00471">
    <property type="entry name" value="ACETATEKNASE"/>
</dbReference>
<dbReference type="InterPro" id="IPR043129">
    <property type="entry name" value="ATPase_NBD"/>
</dbReference>
<feature type="binding site" evidence="9">
    <location>
        <position position="386"/>
    </location>
    <ligand>
        <name>Mg(2+)</name>
        <dbReference type="ChEBI" id="CHEBI:18420"/>
    </ligand>
</feature>
<feature type="site" description="Transition state stabilizer" evidence="9">
    <location>
        <position position="181"/>
    </location>
</feature>
<dbReference type="GO" id="GO:0016301">
    <property type="term" value="F:kinase activity"/>
    <property type="evidence" value="ECO:0007669"/>
    <property type="project" value="UniProtKB-KW"/>
</dbReference>
<comment type="cofactor">
    <cofactor evidence="9">
        <name>Mg(2+)</name>
        <dbReference type="ChEBI" id="CHEBI:18420"/>
    </cofactor>
    <cofactor evidence="9">
        <name>Mn(2+)</name>
        <dbReference type="ChEBI" id="CHEBI:29035"/>
    </cofactor>
    <text evidence="9">Mg(2+). Can also accept Mn(2+).</text>
</comment>
<dbReference type="RefSeq" id="WP_301414234.1">
    <property type="nucleotide sequence ID" value="NZ_CP098023.1"/>
</dbReference>
<comment type="pathway">
    <text evidence="9">Metabolic intermediate biosynthesis; acetyl-CoA biosynthesis; acetyl-CoA from acetate: step 1/2.</text>
</comment>
<reference evidence="11 12" key="1">
    <citation type="submission" date="2022-05" db="EMBL/GenBank/DDBJ databases">
        <title>Microbulbifer sp. nov., isolated from sponge.</title>
        <authorList>
            <person name="Gao L."/>
        </authorList>
    </citation>
    <scope>NUCLEOTIDE SEQUENCE [LARGE SCALE GENOMIC DNA]</scope>
    <source>
        <strain evidence="11 12">MI-G</strain>
    </source>
</reference>
<keyword evidence="2 9" id="KW-0963">Cytoplasm</keyword>